<geneLocation type="plasmid" evidence="2 3">
    <name>pJFP838A</name>
</geneLocation>
<dbReference type="RefSeq" id="WP_236907384.1">
    <property type="nucleotide sequence ID" value="NZ_CP013615.1"/>
</dbReference>
<evidence type="ECO:0000259" key="1">
    <source>
        <dbReference type="Pfam" id="PF07866"/>
    </source>
</evidence>
<dbReference type="InterPro" id="IPR023387">
    <property type="entry name" value="DUF1653-like_dom"/>
</dbReference>
<proteinExistence type="predicted"/>
<protein>
    <recommendedName>
        <fullName evidence="1">DUF1653 domain-containing protein</fullName>
    </recommendedName>
</protein>
<dbReference type="Pfam" id="PF07866">
    <property type="entry name" value="DUF1653"/>
    <property type="match status" value="1"/>
</dbReference>
<reference evidence="2 3" key="1">
    <citation type="journal article" date="2016" name="PLoS ONE">
        <title>Plasmid Characterization and Chromosome Analysis of Two netF+ Clostridium perfringens Isolates Associated with Foal and Canine Necrotizing Enteritis.</title>
        <authorList>
            <person name="Mehdizadeh Gohari I."/>
            <person name="Kropinski A.M."/>
            <person name="Weese S.J."/>
            <person name="Parreira V.R."/>
            <person name="Whitehead A.E."/>
            <person name="Boerlin P."/>
            <person name="Prescott J.F."/>
        </authorList>
    </citation>
    <scope>NUCLEOTIDE SEQUENCE [LARGE SCALE GENOMIC DNA]</scope>
    <source>
        <strain evidence="2 3">JP838</strain>
        <plasmid evidence="3">Plasmid pJFP838A</plasmid>
    </source>
</reference>
<dbReference type="AlphaFoldDB" id="A0A140GRD4"/>
<evidence type="ECO:0000313" key="2">
    <source>
        <dbReference type="EMBL" id="AMN31093.1"/>
    </source>
</evidence>
<sequence length="42" mass="5213">MVGYKALYGEYKNYVRPLDMFVSEVDEERQKEYNQKFRFEVI</sequence>
<gene>
    <name evidence="2" type="ORF">JFP838_pA0177</name>
</gene>
<feature type="domain" description="DUF1653" evidence="1">
    <location>
        <begin position="1"/>
        <end position="40"/>
    </location>
</feature>
<keyword evidence="2" id="KW-0614">Plasmid</keyword>
<dbReference type="Proteomes" id="UP000070260">
    <property type="component" value="Plasmid pJFP838A"/>
</dbReference>
<name>A0A140GRD4_CLOPF</name>
<evidence type="ECO:0000313" key="3">
    <source>
        <dbReference type="Proteomes" id="UP000070260"/>
    </source>
</evidence>
<dbReference type="PATRIC" id="fig|1502.177.peg.3385"/>
<accession>A0A140GRD4</accession>
<organism evidence="2 3">
    <name type="scientific">Clostridium perfringens</name>
    <dbReference type="NCBI Taxonomy" id="1502"/>
    <lineage>
        <taxon>Bacteria</taxon>
        <taxon>Bacillati</taxon>
        <taxon>Bacillota</taxon>
        <taxon>Clostridia</taxon>
        <taxon>Eubacteriales</taxon>
        <taxon>Clostridiaceae</taxon>
        <taxon>Clostridium</taxon>
    </lineage>
</organism>
<dbReference type="InterPro" id="IPR037135">
    <property type="entry name" value="DUF1653-like_dom_sf"/>
</dbReference>
<dbReference type="Gene3D" id="2.30.30.320">
    <property type="entry name" value="DUF1653-like domain"/>
    <property type="match status" value="1"/>
</dbReference>
<dbReference type="EMBL" id="CP013615">
    <property type="protein sequence ID" value="AMN31093.1"/>
    <property type="molecule type" value="Genomic_DNA"/>
</dbReference>